<feature type="repeat" description="ANK" evidence="3">
    <location>
        <begin position="37"/>
        <end position="57"/>
    </location>
</feature>
<feature type="compositionally biased region" description="Basic residues" evidence="5">
    <location>
        <begin position="238"/>
        <end position="247"/>
    </location>
</feature>
<dbReference type="SUPFAM" id="SSF48403">
    <property type="entry name" value="Ankyrin repeat"/>
    <property type="match status" value="1"/>
</dbReference>
<name>A0AAE0CAD3_9CHLO</name>
<feature type="repeat" description="ANK" evidence="3">
    <location>
        <begin position="73"/>
        <end position="105"/>
    </location>
</feature>
<dbReference type="SMART" id="SM00248">
    <property type="entry name" value="ANK"/>
    <property type="match status" value="3"/>
</dbReference>
<dbReference type="AlphaFoldDB" id="A0AAE0CAD3"/>
<dbReference type="PRINTS" id="PR01415">
    <property type="entry name" value="ANKYRIN"/>
</dbReference>
<evidence type="ECO:0000313" key="6">
    <source>
        <dbReference type="EMBL" id="KAK3250212.1"/>
    </source>
</evidence>
<dbReference type="InterPro" id="IPR002110">
    <property type="entry name" value="Ankyrin_rpt"/>
</dbReference>
<accession>A0AAE0CAD3</accession>
<dbReference type="PROSITE" id="PS50088">
    <property type="entry name" value="ANK_REPEAT"/>
    <property type="match status" value="3"/>
</dbReference>
<keyword evidence="7" id="KW-1185">Reference proteome</keyword>
<evidence type="ECO:0000256" key="2">
    <source>
        <dbReference type="ARBA" id="ARBA00023043"/>
    </source>
</evidence>
<keyword evidence="4" id="KW-0175">Coiled coil</keyword>
<feature type="compositionally biased region" description="Low complexity" evidence="5">
    <location>
        <begin position="217"/>
        <end position="228"/>
    </location>
</feature>
<sequence length="271" mass="29694">MSMNEECTQPLQDYHSPLNSRVSDKMEKSKDRNWKGRGDTPLHHAAHAGHVKVVDLLSVEKYADVINKASDSDGATPLMRCCETGAEECAELLLERGADINAENVRNERPLHIAFQHSHLGLAEILLKGGAKKCAGRCMKCQLSLKQLQRRQKRTEEEKLRQEKQDVSPVVVETAAVVLEEEFGNIDLAQEIARLKLETRGGRIPEGNLRVVQENTSSSSSSCKSPGSRKSREGSGRKNGKGKGRRKGGVEAPTSDIASGPEAKQEDTTSS</sequence>
<dbReference type="PANTHER" id="PTHR24173:SF74">
    <property type="entry name" value="ANKYRIN REPEAT DOMAIN-CONTAINING PROTEIN 16"/>
    <property type="match status" value="1"/>
</dbReference>
<reference evidence="6 7" key="1">
    <citation type="journal article" date="2015" name="Genome Biol. Evol.">
        <title>Comparative Genomics of a Bacterivorous Green Alga Reveals Evolutionary Causalities and Consequences of Phago-Mixotrophic Mode of Nutrition.</title>
        <authorList>
            <person name="Burns J.A."/>
            <person name="Paasch A."/>
            <person name="Narechania A."/>
            <person name="Kim E."/>
        </authorList>
    </citation>
    <scope>NUCLEOTIDE SEQUENCE [LARGE SCALE GENOMIC DNA]</scope>
    <source>
        <strain evidence="6 7">PLY_AMNH</strain>
    </source>
</reference>
<dbReference type="InterPro" id="IPR036770">
    <property type="entry name" value="Ankyrin_rpt-contain_sf"/>
</dbReference>
<feature type="compositionally biased region" description="Basic and acidic residues" evidence="5">
    <location>
        <begin position="22"/>
        <end position="42"/>
    </location>
</feature>
<dbReference type="PANTHER" id="PTHR24173">
    <property type="entry name" value="ANKYRIN REPEAT CONTAINING"/>
    <property type="match status" value="1"/>
</dbReference>
<keyword evidence="1" id="KW-0677">Repeat</keyword>
<organism evidence="6 7">
    <name type="scientific">Cymbomonas tetramitiformis</name>
    <dbReference type="NCBI Taxonomy" id="36881"/>
    <lineage>
        <taxon>Eukaryota</taxon>
        <taxon>Viridiplantae</taxon>
        <taxon>Chlorophyta</taxon>
        <taxon>Pyramimonadophyceae</taxon>
        <taxon>Pyramimonadales</taxon>
        <taxon>Pyramimonadaceae</taxon>
        <taxon>Cymbomonas</taxon>
    </lineage>
</organism>
<feature type="region of interest" description="Disordered" evidence="5">
    <location>
        <begin position="1"/>
        <end position="42"/>
    </location>
</feature>
<feature type="compositionally biased region" description="Polar residues" evidence="5">
    <location>
        <begin position="1"/>
        <end position="21"/>
    </location>
</feature>
<evidence type="ECO:0000256" key="5">
    <source>
        <dbReference type="SAM" id="MobiDB-lite"/>
    </source>
</evidence>
<evidence type="ECO:0000256" key="1">
    <source>
        <dbReference type="ARBA" id="ARBA00022737"/>
    </source>
</evidence>
<gene>
    <name evidence="6" type="ORF">CYMTET_40401</name>
</gene>
<keyword evidence="2 3" id="KW-0040">ANK repeat</keyword>
<evidence type="ECO:0000313" key="7">
    <source>
        <dbReference type="Proteomes" id="UP001190700"/>
    </source>
</evidence>
<proteinExistence type="predicted"/>
<protein>
    <submittedName>
        <fullName evidence="6">Uncharacterized protein</fullName>
    </submittedName>
</protein>
<evidence type="ECO:0000256" key="4">
    <source>
        <dbReference type="SAM" id="Coils"/>
    </source>
</evidence>
<dbReference type="Pfam" id="PF12796">
    <property type="entry name" value="Ank_2"/>
    <property type="match status" value="1"/>
</dbReference>
<comment type="caution">
    <text evidence="6">The sequence shown here is derived from an EMBL/GenBank/DDBJ whole genome shotgun (WGS) entry which is preliminary data.</text>
</comment>
<dbReference type="EMBL" id="LGRX02026843">
    <property type="protein sequence ID" value="KAK3250212.1"/>
    <property type="molecule type" value="Genomic_DNA"/>
</dbReference>
<feature type="coiled-coil region" evidence="4">
    <location>
        <begin position="138"/>
        <end position="166"/>
    </location>
</feature>
<feature type="repeat" description="ANK" evidence="3">
    <location>
        <begin position="106"/>
        <end position="131"/>
    </location>
</feature>
<dbReference type="PROSITE" id="PS50297">
    <property type="entry name" value="ANK_REP_REGION"/>
    <property type="match status" value="3"/>
</dbReference>
<evidence type="ECO:0000256" key="3">
    <source>
        <dbReference type="PROSITE-ProRule" id="PRU00023"/>
    </source>
</evidence>
<feature type="region of interest" description="Disordered" evidence="5">
    <location>
        <begin position="206"/>
        <end position="271"/>
    </location>
</feature>
<dbReference type="Gene3D" id="1.25.40.20">
    <property type="entry name" value="Ankyrin repeat-containing domain"/>
    <property type="match status" value="1"/>
</dbReference>
<dbReference type="Proteomes" id="UP001190700">
    <property type="component" value="Unassembled WGS sequence"/>
</dbReference>